<reference evidence="1 2" key="1">
    <citation type="journal article" date="2022" name="New Phytol.">
        <title>Ecological generalism drives hyperdiversity of secondary metabolite gene clusters in xylarialean endophytes.</title>
        <authorList>
            <person name="Franco M.E.E."/>
            <person name="Wisecaver J.H."/>
            <person name="Arnold A.E."/>
            <person name="Ju Y.M."/>
            <person name="Slot J.C."/>
            <person name="Ahrendt S."/>
            <person name="Moore L.P."/>
            <person name="Eastman K.E."/>
            <person name="Scott K."/>
            <person name="Konkel Z."/>
            <person name="Mondo S.J."/>
            <person name="Kuo A."/>
            <person name="Hayes R.D."/>
            <person name="Haridas S."/>
            <person name="Andreopoulos B."/>
            <person name="Riley R."/>
            <person name="LaButti K."/>
            <person name="Pangilinan J."/>
            <person name="Lipzen A."/>
            <person name="Amirebrahimi M."/>
            <person name="Yan J."/>
            <person name="Adam C."/>
            <person name="Keymanesh K."/>
            <person name="Ng V."/>
            <person name="Louie K."/>
            <person name="Northen T."/>
            <person name="Drula E."/>
            <person name="Henrissat B."/>
            <person name="Hsieh H.M."/>
            <person name="Youens-Clark K."/>
            <person name="Lutzoni F."/>
            <person name="Miadlikowska J."/>
            <person name="Eastwood D.C."/>
            <person name="Hamelin R.C."/>
            <person name="Grigoriev I.V."/>
            <person name="U'Ren J.M."/>
        </authorList>
    </citation>
    <scope>NUCLEOTIDE SEQUENCE [LARGE SCALE GENOMIC DNA]</scope>
    <source>
        <strain evidence="1 2">CBS 119005</strain>
    </source>
</reference>
<comment type="caution">
    <text evidence="1">The sequence shown here is derived from an EMBL/GenBank/DDBJ whole genome shotgun (WGS) entry which is preliminary data.</text>
</comment>
<proteinExistence type="predicted"/>
<evidence type="ECO:0000313" key="1">
    <source>
        <dbReference type="EMBL" id="KAI4859738.1"/>
    </source>
</evidence>
<dbReference type="Proteomes" id="UP001497700">
    <property type="component" value="Unassembled WGS sequence"/>
</dbReference>
<keyword evidence="2" id="KW-1185">Reference proteome</keyword>
<protein>
    <submittedName>
        <fullName evidence="1">Uncharacterized protein</fullName>
    </submittedName>
</protein>
<accession>A0ACB9YLB1</accession>
<name>A0ACB9YLB1_9PEZI</name>
<evidence type="ECO:0000313" key="2">
    <source>
        <dbReference type="Proteomes" id="UP001497700"/>
    </source>
</evidence>
<gene>
    <name evidence="1" type="ORF">F4820DRAFT_466424</name>
</gene>
<organism evidence="1 2">
    <name type="scientific">Hypoxylon rubiginosum</name>
    <dbReference type="NCBI Taxonomy" id="110542"/>
    <lineage>
        <taxon>Eukaryota</taxon>
        <taxon>Fungi</taxon>
        <taxon>Dikarya</taxon>
        <taxon>Ascomycota</taxon>
        <taxon>Pezizomycotina</taxon>
        <taxon>Sordariomycetes</taxon>
        <taxon>Xylariomycetidae</taxon>
        <taxon>Xylariales</taxon>
        <taxon>Hypoxylaceae</taxon>
        <taxon>Hypoxylon</taxon>
    </lineage>
</organism>
<sequence>MADAWPTYEATAHPKLESLPAELINETVKYLEPKDIGSLRLANRNICGKASYHFAKYFECKTIELTPDCLFEFIYQATTSTLARRLKHLTIQGYAYSKRKYRRAKERRKTYQDSYLLPYLVKAFSCLQRYSPDGYGLSSLSLRIIPGQDIMGTIYVPLEYRSYKTIWDVAMRTFIMAMEALKQTQMPVRDHLDIFSGLNACSLRYDTFTQFAHEFASQQVGIFKSLKRLSISLSLDPNSEGVPLPGDVTGMHPGLLGRDGLQRRCIRRVLQVLMHGLHFMPELEDLDFHWYNIPKRDDHNNGLVLLAPGRVPPTFHSAPPLIATSLKNCTLRGLFISESDLLHFLRVVCPTAVGLEFISLTSGDYARIIQYLARRDNKITSYYLDDVRKGCQLMHFSVPGEPKYRRTIPQIGPSTLRQEDIEAKESVTFHSAQGDVIVDSNWKDWNDANMANYGGIAARYYNFMRWNKSPVPGDTRKVMGRSKKAGKQRVKPTA</sequence>
<dbReference type="EMBL" id="MU393616">
    <property type="protein sequence ID" value="KAI4859738.1"/>
    <property type="molecule type" value="Genomic_DNA"/>
</dbReference>